<gene>
    <name evidence="9" type="ORF">VDBG_07749</name>
</gene>
<evidence type="ECO:0000256" key="7">
    <source>
        <dbReference type="PROSITE-ProRule" id="PRU00042"/>
    </source>
</evidence>
<accession>C9SS74</accession>
<evidence type="ECO:0000313" key="9">
    <source>
        <dbReference type="EMBL" id="EEY21639.1"/>
    </source>
</evidence>
<dbReference type="PANTHER" id="PTHR10039">
    <property type="entry name" value="AMELOGENIN"/>
    <property type="match status" value="1"/>
</dbReference>
<feature type="domain" description="C2H2-type" evidence="8">
    <location>
        <begin position="757"/>
        <end position="784"/>
    </location>
</feature>
<keyword evidence="4 7" id="KW-0863">Zinc-finger</keyword>
<name>C9SS74_VERA1</name>
<organism evidence="10">
    <name type="scientific">Verticillium alfalfae (strain VaMs.102 / ATCC MYA-4576 / FGSC 10136)</name>
    <name type="common">Verticillium wilt of alfalfa</name>
    <name type="synonym">Verticillium albo-atrum</name>
    <dbReference type="NCBI Taxonomy" id="526221"/>
    <lineage>
        <taxon>Eukaryota</taxon>
        <taxon>Fungi</taxon>
        <taxon>Dikarya</taxon>
        <taxon>Ascomycota</taxon>
        <taxon>Pezizomycotina</taxon>
        <taxon>Sordariomycetes</taxon>
        <taxon>Hypocreomycetidae</taxon>
        <taxon>Glomerellales</taxon>
        <taxon>Plectosphaerellaceae</taxon>
        <taxon>Verticillium</taxon>
    </lineage>
</organism>
<dbReference type="GO" id="GO:0005634">
    <property type="term" value="C:nucleus"/>
    <property type="evidence" value="ECO:0007669"/>
    <property type="project" value="UniProtKB-SubCell"/>
</dbReference>
<dbReference type="Gene3D" id="3.40.50.300">
    <property type="entry name" value="P-loop containing nucleotide triphosphate hydrolases"/>
    <property type="match status" value="1"/>
</dbReference>
<evidence type="ECO:0000259" key="8">
    <source>
        <dbReference type="PROSITE" id="PS50157"/>
    </source>
</evidence>
<dbReference type="RefSeq" id="XP_003002290.1">
    <property type="nucleotide sequence ID" value="XM_003002244.1"/>
</dbReference>
<evidence type="ECO:0000256" key="2">
    <source>
        <dbReference type="ARBA" id="ARBA00022723"/>
    </source>
</evidence>
<keyword evidence="10" id="KW-1185">Reference proteome</keyword>
<dbReference type="EMBL" id="DS985223">
    <property type="protein sequence ID" value="EEY21639.1"/>
    <property type="molecule type" value="Genomic_DNA"/>
</dbReference>
<dbReference type="OrthoDB" id="21416at2759"/>
<dbReference type="GO" id="GO:0008270">
    <property type="term" value="F:zinc ion binding"/>
    <property type="evidence" value="ECO:0007669"/>
    <property type="project" value="UniProtKB-KW"/>
</dbReference>
<keyword evidence="2" id="KW-0479">Metal-binding</keyword>
<dbReference type="SMART" id="SM00355">
    <property type="entry name" value="ZnF_C2H2"/>
    <property type="match status" value="4"/>
</dbReference>
<dbReference type="HOGENOM" id="CLU_002406_3_1_1"/>
<evidence type="ECO:0000256" key="3">
    <source>
        <dbReference type="ARBA" id="ARBA00022737"/>
    </source>
</evidence>
<dbReference type="KEGG" id="val:VDBG_07749"/>
<dbReference type="OMA" id="NHIYTHQ"/>
<dbReference type="InterPro" id="IPR056884">
    <property type="entry name" value="NPHP3-like_N"/>
</dbReference>
<keyword evidence="6" id="KW-0539">Nucleus</keyword>
<dbReference type="GO" id="GO:0032502">
    <property type="term" value="P:developmental process"/>
    <property type="evidence" value="ECO:0007669"/>
    <property type="project" value="UniProtKB-ARBA"/>
</dbReference>
<sequence length="784" mass="88154">MMNLPRLNSFLAGMEGLDSALRCFLSDEIVTTLMAHIWGPTRWFLKTASVDDFAFDQLLDVYYLLGQEFVPFNECEVLFRESPETRQCLASLYDDLLRFEAAVARLFGRSYAPVLCPKTSPVARFRRASARPHAAAELEVLRWVAASPVTEAVHAEYCRARTSVPGAGRWLLGRPEIGRWLTAPDLDSPVIWLHGKPGIGEILARKNHAEGRENANCSSGKTVLSSMLVEECISLRRQGEVPPASQVHFFYCEEGDANLNTALGVFRGLLHQLLLSREDLLSTMLDEARNGGQLTLNTSETARDLVELCLESPSRRYIIIDGLDACEPSEAKRVVSLLTHMAKKPGVRAGRLRVLFTSRSSTELKRVFDAANMLEIDPAQTFVTFTTIILSGVMQRVDQEFRGGRERASALFSWLSGAKRPLHWHEVRGIACRSHDSITVAGDREPWEALIQSCRPLLQVLPGTRIQLIHQTAKMHIEMPRAQCDLAIFCLDHLSQPWFDPDCPEVDRRGHALQGRLALEDYIVANWAGHLEAVLHDCKHLLKDTPYGSAFERALVNFFHIHHAGISQNTDAPPVLRAHDIPGIASHAKLLALYTHVYNHRKSGHHDPRVSVVTVDEAFSKNRKVLEALASTVGGRGALAVAYGPKMFKCSQPACDFFSEGFETEIERDHHLNRHERPFPCPLDGCTQAPFGFTTKKDRERHVRHYHPEKSDQPPAFVQPTRRVEDARFLCNICGKSFTRNINLKGHMRSHFGERPFACSSCGKAFTRLNDCRRHEKIHVKKAE</sequence>
<dbReference type="InterPro" id="IPR013087">
    <property type="entry name" value="Znf_C2H2_type"/>
</dbReference>
<keyword evidence="3" id="KW-0677">Repeat</keyword>
<protein>
    <recommendedName>
        <fullName evidence="8">C2H2-type domain-containing protein</fullName>
    </recommendedName>
</protein>
<evidence type="ECO:0000256" key="6">
    <source>
        <dbReference type="ARBA" id="ARBA00023242"/>
    </source>
</evidence>
<evidence type="ECO:0000313" key="10">
    <source>
        <dbReference type="Proteomes" id="UP000008698"/>
    </source>
</evidence>
<dbReference type="FunFam" id="3.30.160.60:FF:000145">
    <property type="entry name" value="Zinc finger protein 574"/>
    <property type="match status" value="1"/>
</dbReference>
<proteinExistence type="predicted"/>
<dbReference type="PROSITE" id="PS50157">
    <property type="entry name" value="ZINC_FINGER_C2H2_2"/>
    <property type="match status" value="2"/>
</dbReference>
<dbReference type="AlphaFoldDB" id="C9SS74"/>
<evidence type="ECO:0000256" key="5">
    <source>
        <dbReference type="ARBA" id="ARBA00022833"/>
    </source>
</evidence>
<dbReference type="InterPro" id="IPR036236">
    <property type="entry name" value="Znf_C2H2_sf"/>
</dbReference>
<dbReference type="Pfam" id="PF24883">
    <property type="entry name" value="NPHP3_N"/>
    <property type="match status" value="1"/>
</dbReference>
<evidence type="ECO:0000256" key="1">
    <source>
        <dbReference type="ARBA" id="ARBA00004123"/>
    </source>
</evidence>
<dbReference type="PROSITE" id="PS00028">
    <property type="entry name" value="ZINC_FINGER_C2H2_1"/>
    <property type="match status" value="2"/>
</dbReference>
<evidence type="ECO:0000256" key="4">
    <source>
        <dbReference type="ARBA" id="ARBA00022771"/>
    </source>
</evidence>
<dbReference type="PANTHER" id="PTHR10039:SF14">
    <property type="entry name" value="NACHT DOMAIN-CONTAINING PROTEIN"/>
    <property type="match status" value="1"/>
</dbReference>
<dbReference type="eggNOG" id="KOG1721">
    <property type="taxonomic scope" value="Eukaryota"/>
</dbReference>
<keyword evidence="5" id="KW-0862">Zinc</keyword>
<dbReference type="Pfam" id="PF00096">
    <property type="entry name" value="zf-C2H2"/>
    <property type="match status" value="1"/>
</dbReference>
<comment type="subcellular location">
    <subcellularLocation>
        <location evidence="1">Nucleus</location>
    </subcellularLocation>
</comment>
<dbReference type="GeneID" id="9536113"/>
<dbReference type="Proteomes" id="UP000008698">
    <property type="component" value="Unassembled WGS sequence"/>
</dbReference>
<dbReference type="InterPro" id="IPR027417">
    <property type="entry name" value="P-loop_NTPase"/>
</dbReference>
<dbReference type="FunFam" id="3.30.160.60:FF:000202">
    <property type="entry name" value="Zinc finger protein 574"/>
    <property type="match status" value="1"/>
</dbReference>
<dbReference type="SUPFAM" id="SSF57667">
    <property type="entry name" value="beta-beta-alpha zinc fingers"/>
    <property type="match status" value="1"/>
</dbReference>
<reference evidence="10" key="1">
    <citation type="journal article" date="2011" name="PLoS Pathog.">
        <title>Comparative genomics yields insights into niche adaptation of plant vascular wilt pathogens.</title>
        <authorList>
            <person name="Klosterman S.J."/>
            <person name="Subbarao K.V."/>
            <person name="Kang S."/>
            <person name="Veronese P."/>
            <person name="Gold S.E."/>
            <person name="Thomma B.P.H.J."/>
            <person name="Chen Z."/>
            <person name="Henrissat B."/>
            <person name="Lee Y.-H."/>
            <person name="Park J."/>
            <person name="Garcia-Pedrajas M.D."/>
            <person name="Barbara D.J."/>
            <person name="Anchieta A."/>
            <person name="de Jonge R."/>
            <person name="Santhanam P."/>
            <person name="Maruthachalam K."/>
            <person name="Atallah Z."/>
            <person name="Amyotte S.G."/>
            <person name="Paz Z."/>
            <person name="Inderbitzin P."/>
            <person name="Hayes R.J."/>
            <person name="Heiman D.I."/>
            <person name="Young S."/>
            <person name="Zeng Q."/>
            <person name="Engels R."/>
            <person name="Galagan J."/>
            <person name="Cuomo C.A."/>
            <person name="Dobinson K.F."/>
            <person name="Ma L.-J."/>
        </authorList>
    </citation>
    <scope>NUCLEOTIDE SEQUENCE [LARGE SCALE GENOMIC DNA]</scope>
    <source>
        <strain evidence="10">VaMs.102 / ATCC MYA-4576 / FGSC 10136</strain>
    </source>
</reference>
<feature type="domain" description="C2H2-type" evidence="8">
    <location>
        <begin position="729"/>
        <end position="756"/>
    </location>
</feature>
<dbReference type="Gene3D" id="3.30.160.60">
    <property type="entry name" value="Classic Zinc Finger"/>
    <property type="match status" value="3"/>
</dbReference>